<dbReference type="Proteomes" id="UP000805193">
    <property type="component" value="Unassembled WGS sequence"/>
</dbReference>
<proteinExistence type="predicted"/>
<sequence>MHAIATAARLTPTETNDTMVRLKPQQNLITVLTFRQSARDKILNTTTISIQDKPYQITAYEAASTQTCKGVIHGIERGTPSAVLMRHLITTGAPILTARMMGQSLSAIITFGTILSWAALPPPPPPPKQNPGYVPVYQQAEYRCRPHRPKAQICQRCHGIGHRSAPFICEKCSRYLEEQNQPHDCDPKCKNCGESNPAIASTSLVKSPHNATPNLRAKRTPSPIPTDIPQTIPELFHFINNKLDRMMSILQDHSRKSVNGPLEQAIRSRPRKIPNRVVEPQETFIPDQSMDTQCRDADDDKWLAPPAGTDIPTALETLINHSGPLAESIRETWAGRAVRTRT</sequence>
<keyword evidence="2" id="KW-1185">Reference proteome</keyword>
<accession>A0AC60PG61</accession>
<evidence type="ECO:0000313" key="2">
    <source>
        <dbReference type="Proteomes" id="UP000805193"/>
    </source>
</evidence>
<protein>
    <submittedName>
        <fullName evidence="1">Uncharacterized protein</fullName>
    </submittedName>
</protein>
<reference evidence="1 2" key="1">
    <citation type="journal article" date="2020" name="Cell">
        <title>Large-Scale Comparative Analyses of Tick Genomes Elucidate Their Genetic Diversity and Vector Capacities.</title>
        <authorList>
            <consortium name="Tick Genome and Microbiome Consortium (TIGMIC)"/>
            <person name="Jia N."/>
            <person name="Wang J."/>
            <person name="Shi W."/>
            <person name="Du L."/>
            <person name="Sun Y."/>
            <person name="Zhan W."/>
            <person name="Jiang J.F."/>
            <person name="Wang Q."/>
            <person name="Zhang B."/>
            <person name="Ji P."/>
            <person name="Bell-Sakyi L."/>
            <person name="Cui X.M."/>
            <person name="Yuan T.T."/>
            <person name="Jiang B.G."/>
            <person name="Yang W.F."/>
            <person name="Lam T.T."/>
            <person name="Chang Q.C."/>
            <person name="Ding S.J."/>
            <person name="Wang X.J."/>
            <person name="Zhu J.G."/>
            <person name="Ruan X.D."/>
            <person name="Zhao L."/>
            <person name="Wei J.T."/>
            <person name="Ye R.Z."/>
            <person name="Que T.C."/>
            <person name="Du C.H."/>
            <person name="Zhou Y.H."/>
            <person name="Cheng J.X."/>
            <person name="Dai P.F."/>
            <person name="Guo W.B."/>
            <person name="Han X.H."/>
            <person name="Huang E.J."/>
            <person name="Li L.F."/>
            <person name="Wei W."/>
            <person name="Gao Y.C."/>
            <person name="Liu J.Z."/>
            <person name="Shao H.Z."/>
            <person name="Wang X."/>
            <person name="Wang C.C."/>
            <person name="Yang T.C."/>
            <person name="Huo Q.B."/>
            <person name="Li W."/>
            <person name="Chen H.Y."/>
            <person name="Chen S.E."/>
            <person name="Zhou L.G."/>
            <person name="Ni X.B."/>
            <person name="Tian J.H."/>
            <person name="Sheng Y."/>
            <person name="Liu T."/>
            <person name="Pan Y.S."/>
            <person name="Xia L.Y."/>
            <person name="Li J."/>
            <person name="Zhao F."/>
            <person name="Cao W.C."/>
        </authorList>
    </citation>
    <scope>NUCLEOTIDE SEQUENCE [LARGE SCALE GENOMIC DNA]</scope>
    <source>
        <strain evidence="1">Iper-2018</strain>
    </source>
</reference>
<dbReference type="EMBL" id="JABSTQ010010650">
    <property type="protein sequence ID" value="KAG0419201.1"/>
    <property type="molecule type" value="Genomic_DNA"/>
</dbReference>
<organism evidence="1 2">
    <name type="scientific">Ixodes persulcatus</name>
    <name type="common">Taiga tick</name>
    <dbReference type="NCBI Taxonomy" id="34615"/>
    <lineage>
        <taxon>Eukaryota</taxon>
        <taxon>Metazoa</taxon>
        <taxon>Ecdysozoa</taxon>
        <taxon>Arthropoda</taxon>
        <taxon>Chelicerata</taxon>
        <taxon>Arachnida</taxon>
        <taxon>Acari</taxon>
        <taxon>Parasitiformes</taxon>
        <taxon>Ixodida</taxon>
        <taxon>Ixodoidea</taxon>
        <taxon>Ixodidae</taxon>
        <taxon>Ixodinae</taxon>
        <taxon>Ixodes</taxon>
    </lineage>
</organism>
<evidence type="ECO:0000313" key="1">
    <source>
        <dbReference type="EMBL" id="KAG0419201.1"/>
    </source>
</evidence>
<name>A0AC60PG61_IXOPE</name>
<gene>
    <name evidence="1" type="ORF">HPB47_004285</name>
</gene>
<comment type="caution">
    <text evidence="1">The sequence shown here is derived from an EMBL/GenBank/DDBJ whole genome shotgun (WGS) entry which is preliminary data.</text>
</comment>